<evidence type="ECO:0000313" key="2">
    <source>
        <dbReference type="EMBL" id="CAL6081614.1"/>
    </source>
</evidence>
<organism evidence="1">
    <name type="scientific">Hexamita inflata</name>
    <dbReference type="NCBI Taxonomy" id="28002"/>
    <lineage>
        <taxon>Eukaryota</taxon>
        <taxon>Metamonada</taxon>
        <taxon>Diplomonadida</taxon>
        <taxon>Hexamitidae</taxon>
        <taxon>Hexamitinae</taxon>
        <taxon>Hexamita</taxon>
    </lineage>
</organism>
<sequence length="132" mass="14025">MQNLTLLDCNIQCTNGSSSGLVGTLGHNETQSVIFTAKNITMLNILISGTSYVVGFVAFSQKCIQFTTLQIYNSTVTAIVLRGQNCGMVTGFRNGTITFDMQTSKSTGNNFVNSTQIQNCASITSGISQSGC</sequence>
<accession>A0AA86QRF4</accession>
<evidence type="ECO:0000313" key="1">
    <source>
        <dbReference type="EMBL" id="CAI9960081.1"/>
    </source>
</evidence>
<dbReference type="Proteomes" id="UP001642409">
    <property type="component" value="Unassembled WGS sequence"/>
</dbReference>
<comment type="caution">
    <text evidence="1">The sequence shown here is derived from an EMBL/GenBank/DDBJ whole genome shotgun (WGS) entry which is preliminary data.</text>
</comment>
<proteinExistence type="predicted"/>
<protein>
    <submittedName>
        <fullName evidence="2">Hypothetical_protein</fullName>
    </submittedName>
</protein>
<gene>
    <name evidence="1" type="ORF">HINF_LOCUS47726</name>
    <name evidence="2" type="ORF">HINF_LOCUS60427</name>
</gene>
<evidence type="ECO:0000313" key="3">
    <source>
        <dbReference type="Proteomes" id="UP001642409"/>
    </source>
</evidence>
<name>A0AA86QRF4_9EUKA</name>
<dbReference type="AlphaFoldDB" id="A0AA86QRF4"/>
<keyword evidence="3" id="KW-1185">Reference proteome</keyword>
<dbReference type="EMBL" id="CAXDID020000354">
    <property type="protein sequence ID" value="CAL6081614.1"/>
    <property type="molecule type" value="Genomic_DNA"/>
</dbReference>
<dbReference type="EMBL" id="CATOUU010000928">
    <property type="protein sequence ID" value="CAI9960081.1"/>
    <property type="molecule type" value="Genomic_DNA"/>
</dbReference>
<reference evidence="1" key="1">
    <citation type="submission" date="2023-06" db="EMBL/GenBank/DDBJ databases">
        <authorList>
            <person name="Kurt Z."/>
        </authorList>
    </citation>
    <scope>NUCLEOTIDE SEQUENCE</scope>
</reference>
<reference evidence="2 3" key="2">
    <citation type="submission" date="2024-07" db="EMBL/GenBank/DDBJ databases">
        <authorList>
            <person name="Akdeniz Z."/>
        </authorList>
    </citation>
    <scope>NUCLEOTIDE SEQUENCE [LARGE SCALE GENOMIC DNA]</scope>
</reference>